<evidence type="ECO:0000313" key="3">
    <source>
        <dbReference type="Proteomes" id="UP001529510"/>
    </source>
</evidence>
<feature type="region of interest" description="Disordered" evidence="1">
    <location>
        <begin position="111"/>
        <end position="134"/>
    </location>
</feature>
<name>A0ABD0MIZ5_CIRMR</name>
<dbReference type="AlphaFoldDB" id="A0ABD0MIZ5"/>
<accession>A0ABD0MIZ5</accession>
<dbReference type="EMBL" id="JAMKFB020000701">
    <property type="protein sequence ID" value="KAL0148626.1"/>
    <property type="molecule type" value="Genomic_DNA"/>
</dbReference>
<protein>
    <submittedName>
        <fullName evidence="2">Uncharacterized protein</fullName>
    </submittedName>
</protein>
<evidence type="ECO:0000313" key="2">
    <source>
        <dbReference type="EMBL" id="KAL0148626.1"/>
    </source>
</evidence>
<dbReference type="Proteomes" id="UP001529510">
    <property type="component" value="Unassembled WGS sequence"/>
</dbReference>
<comment type="caution">
    <text evidence="2">The sequence shown here is derived from an EMBL/GenBank/DDBJ whole genome shotgun (WGS) entry which is preliminary data.</text>
</comment>
<sequence length="163" mass="18443">MIDRMLEQRTAINRVLDEDRKVNVSITWQDEDVLQSLNKALKPVKDTLAPSDDDSQLTANLKAGIMSILDEKYEALPEASQQLMRKTAFHSRHCDSKFDYSRKGGVGNLHPCSGIPHSRRAGSPGLVERQPNQKVSLRVRNKLRIRESVQHDGEHSEPHKIPS</sequence>
<reference evidence="2 3" key="1">
    <citation type="submission" date="2024-05" db="EMBL/GenBank/DDBJ databases">
        <title>Genome sequencing and assembly of Indian major carp, Cirrhinus mrigala (Hamilton, 1822).</title>
        <authorList>
            <person name="Mohindra V."/>
            <person name="Chowdhury L.M."/>
            <person name="Lal K."/>
            <person name="Jena J.K."/>
        </authorList>
    </citation>
    <scope>NUCLEOTIDE SEQUENCE [LARGE SCALE GENOMIC DNA]</scope>
    <source>
        <strain evidence="2">CM1030</strain>
        <tissue evidence="2">Blood</tissue>
    </source>
</reference>
<gene>
    <name evidence="2" type="ORF">M9458_056066</name>
</gene>
<organism evidence="2 3">
    <name type="scientific">Cirrhinus mrigala</name>
    <name type="common">Mrigala</name>
    <dbReference type="NCBI Taxonomy" id="683832"/>
    <lineage>
        <taxon>Eukaryota</taxon>
        <taxon>Metazoa</taxon>
        <taxon>Chordata</taxon>
        <taxon>Craniata</taxon>
        <taxon>Vertebrata</taxon>
        <taxon>Euteleostomi</taxon>
        <taxon>Actinopterygii</taxon>
        <taxon>Neopterygii</taxon>
        <taxon>Teleostei</taxon>
        <taxon>Ostariophysi</taxon>
        <taxon>Cypriniformes</taxon>
        <taxon>Cyprinidae</taxon>
        <taxon>Labeoninae</taxon>
        <taxon>Labeonini</taxon>
        <taxon>Cirrhinus</taxon>
    </lineage>
</organism>
<keyword evidence="3" id="KW-1185">Reference proteome</keyword>
<proteinExistence type="predicted"/>
<evidence type="ECO:0000256" key="1">
    <source>
        <dbReference type="SAM" id="MobiDB-lite"/>
    </source>
</evidence>